<dbReference type="PANTHER" id="PTHR33392:SF6">
    <property type="entry name" value="POLYISOPRENYL-TEICHOIC ACID--PEPTIDOGLYCAN TEICHOIC ACID TRANSFERASE TAGU"/>
    <property type="match status" value="1"/>
</dbReference>
<name>A0A916T2K3_9MICO</name>
<accession>A0A916T2K3</accession>
<dbReference type="Gene3D" id="3.30.70.2390">
    <property type="match status" value="2"/>
</dbReference>
<evidence type="ECO:0000256" key="1">
    <source>
        <dbReference type="SAM" id="MobiDB-lite"/>
    </source>
</evidence>
<dbReference type="InterPro" id="IPR027381">
    <property type="entry name" value="LytR/CpsA/Psr_C"/>
</dbReference>
<evidence type="ECO:0000256" key="2">
    <source>
        <dbReference type="SAM" id="SignalP"/>
    </source>
</evidence>
<feature type="signal peptide" evidence="2">
    <location>
        <begin position="1"/>
        <end position="23"/>
    </location>
</feature>
<feature type="region of interest" description="Disordered" evidence="1">
    <location>
        <begin position="249"/>
        <end position="273"/>
    </location>
</feature>
<reference evidence="4" key="2">
    <citation type="submission" date="2020-09" db="EMBL/GenBank/DDBJ databases">
        <authorList>
            <person name="Sun Q."/>
            <person name="Zhou Y."/>
        </authorList>
    </citation>
    <scope>NUCLEOTIDE SEQUENCE</scope>
    <source>
        <strain evidence="4">CGMCC 1.15085</strain>
    </source>
</reference>
<feature type="domain" description="LytR/CpsA/Psr regulator C-terminal" evidence="3">
    <location>
        <begin position="153"/>
        <end position="238"/>
    </location>
</feature>
<keyword evidence="2" id="KW-0732">Signal</keyword>
<dbReference type="PANTHER" id="PTHR33392">
    <property type="entry name" value="POLYISOPRENYL-TEICHOIC ACID--PEPTIDOGLYCAN TEICHOIC ACID TRANSFERASE TAGU"/>
    <property type="match status" value="1"/>
</dbReference>
<evidence type="ECO:0000313" key="5">
    <source>
        <dbReference type="Proteomes" id="UP000636793"/>
    </source>
</evidence>
<dbReference type="Proteomes" id="UP000636793">
    <property type="component" value="Unassembled WGS sequence"/>
</dbReference>
<dbReference type="PROSITE" id="PS51257">
    <property type="entry name" value="PROKAR_LIPOPROTEIN"/>
    <property type="match status" value="1"/>
</dbReference>
<evidence type="ECO:0000313" key="4">
    <source>
        <dbReference type="EMBL" id="GGB25195.1"/>
    </source>
</evidence>
<feature type="domain" description="LytR/CpsA/Psr regulator C-terminal" evidence="3">
    <location>
        <begin position="56"/>
        <end position="140"/>
    </location>
</feature>
<protein>
    <recommendedName>
        <fullName evidence="3">LytR/CpsA/Psr regulator C-terminal domain-containing protein</fullName>
    </recommendedName>
</protein>
<evidence type="ECO:0000259" key="3">
    <source>
        <dbReference type="Pfam" id="PF13399"/>
    </source>
</evidence>
<dbReference type="Pfam" id="PF13399">
    <property type="entry name" value="LytR_C"/>
    <property type="match status" value="2"/>
</dbReference>
<dbReference type="EMBL" id="BMHI01000002">
    <property type="protein sequence ID" value="GGB25195.1"/>
    <property type="molecule type" value="Genomic_DNA"/>
</dbReference>
<gene>
    <name evidence="4" type="ORF">GCM10011492_14030</name>
</gene>
<proteinExistence type="predicted"/>
<comment type="caution">
    <text evidence="4">The sequence shown here is derived from an EMBL/GenBank/DDBJ whole genome shotgun (WGS) entry which is preliminary data.</text>
</comment>
<dbReference type="AlphaFoldDB" id="A0A916T2K3"/>
<reference evidence="4" key="1">
    <citation type="journal article" date="2014" name="Int. J. Syst. Evol. Microbiol.">
        <title>Complete genome sequence of Corynebacterium casei LMG S-19264T (=DSM 44701T), isolated from a smear-ripened cheese.</title>
        <authorList>
            <consortium name="US DOE Joint Genome Institute (JGI-PGF)"/>
            <person name="Walter F."/>
            <person name="Albersmeier A."/>
            <person name="Kalinowski J."/>
            <person name="Ruckert C."/>
        </authorList>
    </citation>
    <scope>NUCLEOTIDE SEQUENCE</scope>
    <source>
        <strain evidence="4">CGMCC 1.15085</strain>
    </source>
</reference>
<dbReference type="InterPro" id="IPR050922">
    <property type="entry name" value="LytR/CpsA/Psr_CW_biosynth"/>
</dbReference>
<organism evidence="4 5">
    <name type="scientific">Flexivirga endophytica</name>
    <dbReference type="NCBI Taxonomy" id="1849103"/>
    <lineage>
        <taxon>Bacteria</taxon>
        <taxon>Bacillati</taxon>
        <taxon>Actinomycetota</taxon>
        <taxon>Actinomycetes</taxon>
        <taxon>Micrococcales</taxon>
        <taxon>Dermacoccaceae</taxon>
        <taxon>Flexivirga</taxon>
    </lineage>
</organism>
<keyword evidence="5" id="KW-1185">Reference proteome</keyword>
<feature type="chain" id="PRO_5038711974" description="LytR/CpsA/Psr regulator C-terminal domain-containing protein" evidence="2">
    <location>
        <begin position="24"/>
        <end position="273"/>
    </location>
</feature>
<sequence length="273" mass="28544">MGLTGRRVAGATVAIALTMPALVACTTGNHHDTATESCLNAPSTPTMKIALNTIHANVWNAGGKAGQAASVASQLTWRGVHVIDTGNDPKGGQPPKHAEIRYGANGKQIALTLAQQIKDAKLEQDDRTNPSVDVVIGEKFALVPVPPPKPSKVTVNVLNAFVIPGTAGQLSALLTKRGFHVAKVGNTSDFYPDHAVIIRYGTQGEPAARRAALQFKDVRMLNDHRKGTKVDVVIGSKWKDSAIVPVAKATVPPKSPSPTSSKCATTPTASSSS</sequence>